<dbReference type="SUPFAM" id="SSF56349">
    <property type="entry name" value="DNA breaking-rejoining enzymes"/>
    <property type="match status" value="1"/>
</dbReference>
<name>A0A4R4NUK8_9ACTN</name>
<dbReference type="Proteomes" id="UP000295157">
    <property type="component" value="Unassembled WGS sequence"/>
</dbReference>
<dbReference type="OrthoDB" id="3698359at2"/>
<reference evidence="3 4" key="1">
    <citation type="submission" date="2019-02" db="EMBL/GenBank/DDBJ databases">
        <title>Draft genome sequences of novel Actinobacteria.</title>
        <authorList>
            <person name="Sahin N."/>
            <person name="Ay H."/>
            <person name="Saygin H."/>
        </authorList>
    </citation>
    <scope>NUCLEOTIDE SEQUENCE [LARGE SCALE GENOMIC DNA]</scope>
    <source>
        <strain evidence="3 4">KC201</strain>
    </source>
</reference>
<dbReference type="AlphaFoldDB" id="A0A4R4NUK8"/>
<sequence>MASGERYPLGRRLLEFTKCERRFGVTPQQIFTEDNRVAHVAEYEGQPGRRPLTFDEVQALFDAVDARVEQTQALGRKGSLTARRDAALLKTIYAFGLRRNEARMLDLGDLRRPPKMPQFRQFGGLYVRYGKASRGSPPSAAPC</sequence>
<dbReference type="GO" id="GO:0006310">
    <property type="term" value="P:DNA recombination"/>
    <property type="evidence" value="ECO:0007669"/>
    <property type="project" value="UniProtKB-KW"/>
</dbReference>
<evidence type="ECO:0000313" key="3">
    <source>
        <dbReference type="EMBL" id="TDC11012.1"/>
    </source>
</evidence>
<evidence type="ECO:0000313" key="4">
    <source>
        <dbReference type="Proteomes" id="UP000295157"/>
    </source>
</evidence>
<keyword evidence="4" id="KW-1185">Reference proteome</keyword>
<dbReference type="InterPro" id="IPR013762">
    <property type="entry name" value="Integrase-like_cat_sf"/>
</dbReference>
<evidence type="ECO:0000259" key="2">
    <source>
        <dbReference type="PROSITE" id="PS51898"/>
    </source>
</evidence>
<keyword evidence="1" id="KW-0233">DNA recombination</keyword>
<dbReference type="EMBL" id="SMJZ01000004">
    <property type="protein sequence ID" value="TDC11012.1"/>
    <property type="molecule type" value="Genomic_DNA"/>
</dbReference>
<feature type="domain" description="Tyr recombinase" evidence="2">
    <location>
        <begin position="47"/>
        <end position="143"/>
    </location>
</feature>
<protein>
    <recommendedName>
        <fullName evidence="2">Tyr recombinase domain-containing protein</fullName>
    </recommendedName>
</protein>
<proteinExistence type="predicted"/>
<dbReference type="RefSeq" id="WP_132329075.1">
    <property type="nucleotide sequence ID" value="NZ_SMJZ01000004.1"/>
</dbReference>
<dbReference type="Gene3D" id="1.10.443.10">
    <property type="entry name" value="Intergrase catalytic core"/>
    <property type="match status" value="1"/>
</dbReference>
<dbReference type="InterPro" id="IPR002104">
    <property type="entry name" value="Integrase_catalytic"/>
</dbReference>
<comment type="caution">
    <text evidence="3">The sequence shown here is derived from an EMBL/GenBank/DDBJ whole genome shotgun (WGS) entry which is preliminary data.</text>
</comment>
<organism evidence="3 4">
    <name type="scientific">Nonomuraea longispora</name>
    <dbReference type="NCBI Taxonomy" id="1848320"/>
    <lineage>
        <taxon>Bacteria</taxon>
        <taxon>Bacillati</taxon>
        <taxon>Actinomycetota</taxon>
        <taxon>Actinomycetes</taxon>
        <taxon>Streptosporangiales</taxon>
        <taxon>Streptosporangiaceae</taxon>
        <taxon>Nonomuraea</taxon>
    </lineage>
</organism>
<dbReference type="GO" id="GO:0003677">
    <property type="term" value="F:DNA binding"/>
    <property type="evidence" value="ECO:0007669"/>
    <property type="project" value="InterPro"/>
</dbReference>
<evidence type="ECO:0000256" key="1">
    <source>
        <dbReference type="ARBA" id="ARBA00023172"/>
    </source>
</evidence>
<dbReference type="GO" id="GO:0015074">
    <property type="term" value="P:DNA integration"/>
    <property type="evidence" value="ECO:0007669"/>
    <property type="project" value="InterPro"/>
</dbReference>
<dbReference type="InterPro" id="IPR011010">
    <property type="entry name" value="DNA_brk_join_enz"/>
</dbReference>
<accession>A0A4R4NUK8</accession>
<gene>
    <name evidence="3" type="ORF">E1267_02110</name>
</gene>
<dbReference type="PROSITE" id="PS51898">
    <property type="entry name" value="TYR_RECOMBINASE"/>
    <property type="match status" value="1"/>
</dbReference>